<dbReference type="Gene3D" id="3.30.2310.20">
    <property type="entry name" value="RelE-like"/>
    <property type="match status" value="1"/>
</dbReference>
<evidence type="ECO:0000313" key="2">
    <source>
        <dbReference type="EMBL" id="SMB82914.1"/>
    </source>
</evidence>
<dbReference type="InterPro" id="IPR035093">
    <property type="entry name" value="RelE/ParE_toxin_dom_sf"/>
</dbReference>
<sequence>MALKVYWTDFAKNELKQIILYYKSHADTQIAKNIARKITDSAKKLGDFPQLGSLEPLLSRHSDGKEKNFRYIISTNYKIIYFINSSKNQIEIIDIFATKQNPEKLARYTFT</sequence>
<name>A0A1W1UQD9_9PAST</name>
<organism evidence="2 3">
    <name type="scientific">Pasteurella testudinis DSM 23072</name>
    <dbReference type="NCBI Taxonomy" id="1122938"/>
    <lineage>
        <taxon>Bacteria</taxon>
        <taxon>Pseudomonadati</taxon>
        <taxon>Pseudomonadota</taxon>
        <taxon>Gammaproteobacteria</taxon>
        <taxon>Pasteurellales</taxon>
        <taxon>Pasteurellaceae</taxon>
        <taxon>Pasteurella</taxon>
    </lineage>
</organism>
<dbReference type="STRING" id="1122938.SAMN05660772_02181"/>
<dbReference type="AlphaFoldDB" id="A0A1W1UQD9"/>
<dbReference type="SUPFAM" id="SSF143011">
    <property type="entry name" value="RelE-like"/>
    <property type="match status" value="1"/>
</dbReference>
<evidence type="ECO:0000256" key="1">
    <source>
        <dbReference type="ARBA" id="ARBA00022649"/>
    </source>
</evidence>
<gene>
    <name evidence="2" type="ORF">SAMN05660772_02181</name>
</gene>
<dbReference type="InterPro" id="IPR007712">
    <property type="entry name" value="RelE/ParE_toxin"/>
</dbReference>
<dbReference type="Pfam" id="PF05016">
    <property type="entry name" value="ParE_toxin"/>
    <property type="match status" value="1"/>
</dbReference>
<protein>
    <submittedName>
        <fullName evidence="2">Plasmid stabilization system protein ParE</fullName>
    </submittedName>
</protein>
<accession>A0A1W1UQD9</accession>
<reference evidence="3" key="1">
    <citation type="submission" date="2017-04" db="EMBL/GenBank/DDBJ databases">
        <authorList>
            <person name="Varghese N."/>
            <person name="Submissions S."/>
        </authorList>
    </citation>
    <scope>NUCLEOTIDE SEQUENCE [LARGE SCALE GENOMIC DNA]</scope>
    <source>
        <strain evidence="3">DSM 23072</strain>
    </source>
</reference>
<dbReference type="EMBL" id="FWWV01000011">
    <property type="protein sequence ID" value="SMB82914.1"/>
    <property type="molecule type" value="Genomic_DNA"/>
</dbReference>
<dbReference type="RefSeq" id="WP_084256657.1">
    <property type="nucleotide sequence ID" value="NZ_FWWV01000011.1"/>
</dbReference>
<evidence type="ECO:0000313" key="3">
    <source>
        <dbReference type="Proteomes" id="UP000192408"/>
    </source>
</evidence>
<keyword evidence="1" id="KW-1277">Toxin-antitoxin system</keyword>
<dbReference type="Proteomes" id="UP000192408">
    <property type="component" value="Unassembled WGS sequence"/>
</dbReference>
<proteinExistence type="predicted"/>
<keyword evidence="3" id="KW-1185">Reference proteome</keyword>